<dbReference type="InterPro" id="IPR024495">
    <property type="entry name" value="DUF2771"/>
</dbReference>
<dbReference type="PROSITE" id="PS51257">
    <property type="entry name" value="PROKAR_LIPOPROTEIN"/>
    <property type="match status" value="1"/>
</dbReference>
<sequence>MLRRLVPLALAAPLLAACGAGAPPDVTFAAGAQSAVAGPTQYCEDDFVTCTNDATAPVTLPVPPGTALLVTVPPAVSETPWQIVFTYRDGAGEQVDERTTVFAPQAQESYALELPADARLLTAQVQQYGPPPEIDEATGEVVFPIRSSWVLTVAG</sequence>
<keyword evidence="3" id="KW-1185">Reference proteome</keyword>
<dbReference type="AlphaFoldDB" id="A0A6M6JF94"/>
<gene>
    <name evidence="2" type="ORF">HOP40_10940</name>
</gene>
<dbReference type="Proteomes" id="UP000505377">
    <property type="component" value="Chromosome"/>
</dbReference>
<keyword evidence="1" id="KW-0732">Signal</keyword>
<dbReference type="RefSeq" id="WP_172157344.1">
    <property type="nucleotide sequence ID" value="NZ_CP053564.1"/>
</dbReference>
<evidence type="ECO:0000313" key="3">
    <source>
        <dbReference type="Proteomes" id="UP000505377"/>
    </source>
</evidence>
<name>A0A6M6JF94_9PSEU</name>
<reference evidence="2 3" key="1">
    <citation type="submission" date="2020-05" db="EMBL/GenBank/DDBJ databases">
        <authorList>
            <person name="Mo P."/>
        </authorList>
    </citation>
    <scope>NUCLEOTIDE SEQUENCE [LARGE SCALE GENOMIC DNA]</scope>
    <source>
        <strain evidence="2 3">Gen01</strain>
    </source>
</reference>
<protein>
    <submittedName>
        <fullName evidence="2">DUF2771 family protein</fullName>
    </submittedName>
</protein>
<dbReference type="Pfam" id="PF10969">
    <property type="entry name" value="DUF2771"/>
    <property type="match status" value="1"/>
</dbReference>
<proteinExistence type="predicted"/>
<accession>A0A6M6JF94</accession>
<dbReference type="KEGG" id="pbro:HOP40_10940"/>
<evidence type="ECO:0000313" key="2">
    <source>
        <dbReference type="EMBL" id="QJY46256.1"/>
    </source>
</evidence>
<organism evidence="2 3">
    <name type="scientific">Pseudonocardia broussonetiae</name>
    <dbReference type="NCBI Taxonomy" id="2736640"/>
    <lineage>
        <taxon>Bacteria</taxon>
        <taxon>Bacillati</taxon>
        <taxon>Actinomycetota</taxon>
        <taxon>Actinomycetes</taxon>
        <taxon>Pseudonocardiales</taxon>
        <taxon>Pseudonocardiaceae</taxon>
        <taxon>Pseudonocardia</taxon>
    </lineage>
</organism>
<feature type="chain" id="PRO_5039400188" evidence="1">
    <location>
        <begin position="23"/>
        <end position="155"/>
    </location>
</feature>
<dbReference type="EMBL" id="CP053564">
    <property type="protein sequence ID" value="QJY46256.1"/>
    <property type="molecule type" value="Genomic_DNA"/>
</dbReference>
<evidence type="ECO:0000256" key="1">
    <source>
        <dbReference type="SAM" id="SignalP"/>
    </source>
</evidence>
<feature type="signal peptide" evidence="1">
    <location>
        <begin position="1"/>
        <end position="22"/>
    </location>
</feature>